<gene>
    <name evidence="4" type="ORF">IAC42_05030</name>
</gene>
<feature type="domain" description="Phage shock protein PspC N-terminal" evidence="3">
    <location>
        <begin position="4"/>
        <end position="60"/>
    </location>
</feature>
<keyword evidence="2" id="KW-0472">Membrane</keyword>
<dbReference type="AlphaFoldDB" id="A0A9D9E883"/>
<evidence type="ECO:0000256" key="1">
    <source>
        <dbReference type="SAM" id="Coils"/>
    </source>
</evidence>
<evidence type="ECO:0000313" key="5">
    <source>
        <dbReference type="Proteomes" id="UP000823633"/>
    </source>
</evidence>
<dbReference type="Pfam" id="PF04024">
    <property type="entry name" value="PspC"/>
    <property type="match status" value="1"/>
</dbReference>
<organism evidence="4 5">
    <name type="scientific">Candidatus Aphodenecus pullistercoris</name>
    <dbReference type="NCBI Taxonomy" id="2840669"/>
    <lineage>
        <taxon>Bacteria</taxon>
        <taxon>Pseudomonadati</taxon>
        <taxon>Spirochaetota</taxon>
        <taxon>Spirochaetia</taxon>
        <taxon>Spirochaetales</taxon>
        <taxon>Candidatus Aphodenecus</taxon>
    </lineage>
</organism>
<evidence type="ECO:0000313" key="4">
    <source>
        <dbReference type="EMBL" id="MBO8443106.1"/>
    </source>
</evidence>
<keyword evidence="1" id="KW-0175">Coiled coil</keyword>
<evidence type="ECO:0000256" key="2">
    <source>
        <dbReference type="SAM" id="Phobius"/>
    </source>
</evidence>
<sequence>MTDRWMRSPRGKVLGVATGLAEWRDLPAEPVRLIVFFLILFTGFFPGALIYLALALVLPAQQEGDYHPGERAKAWKYSHVYRDAQDVHYEEAGKSTEELKEEYERLKRKVEAMESEMFDKEKEWDEKFNSSTRE</sequence>
<reference evidence="4" key="1">
    <citation type="submission" date="2020-10" db="EMBL/GenBank/DDBJ databases">
        <authorList>
            <person name="Gilroy R."/>
        </authorList>
    </citation>
    <scope>NUCLEOTIDE SEQUENCE</scope>
    <source>
        <strain evidence="4">11167</strain>
    </source>
</reference>
<comment type="caution">
    <text evidence="4">The sequence shown here is derived from an EMBL/GenBank/DDBJ whole genome shotgun (WGS) entry which is preliminary data.</text>
</comment>
<reference evidence="4" key="2">
    <citation type="journal article" date="2021" name="PeerJ">
        <title>Extensive microbial diversity within the chicken gut microbiome revealed by metagenomics and culture.</title>
        <authorList>
            <person name="Gilroy R."/>
            <person name="Ravi A."/>
            <person name="Getino M."/>
            <person name="Pursley I."/>
            <person name="Horton D.L."/>
            <person name="Alikhan N.F."/>
            <person name="Baker D."/>
            <person name="Gharbi K."/>
            <person name="Hall N."/>
            <person name="Watson M."/>
            <person name="Adriaenssens E.M."/>
            <person name="Foster-Nyarko E."/>
            <person name="Jarju S."/>
            <person name="Secka A."/>
            <person name="Antonio M."/>
            <person name="Oren A."/>
            <person name="Chaudhuri R.R."/>
            <person name="La Ragione R."/>
            <person name="Hildebrand F."/>
            <person name="Pallen M.J."/>
        </authorList>
    </citation>
    <scope>NUCLEOTIDE SEQUENCE</scope>
    <source>
        <strain evidence="4">11167</strain>
    </source>
</reference>
<protein>
    <submittedName>
        <fullName evidence="4">PspC domain-containing protein</fullName>
    </submittedName>
</protein>
<feature type="coiled-coil region" evidence="1">
    <location>
        <begin position="89"/>
        <end position="123"/>
    </location>
</feature>
<dbReference type="Proteomes" id="UP000823633">
    <property type="component" value="Unassembled WGS sequence"/>
</dbReference>
<keyword evidence="2" id="KW-1133">Transmembrane helix</keyword>
<name>A0A9D9E883_9SPIR</name>
<accession>A0A9D9E883</accession>
<evidence type="ECO:0000259" key="3">
    <source>
        <dbReference type="Pfam" id="PF04024"/>
    </source>
</evidence>
<dbReference type="InterPro" id="IPR007168">
    <property type="entry name" value="Phageshock_PspC_N"/>
</dbReference>
<keyword evidence="2" id="KW-0812">Transmembrane</keyword>
<feature type="transmembrane region" description="Helical" evidence="2">
    <location>
        <begin position="33"/>
        <end position="58"/>
    </location>
</feature>
<dbReference type="EMBL" id="JADIMU010000030">
    <property type="protein sequence ID" value="MBO8443106.1"/>
    <property type="molecule type" value="Genomic_DNA"/>
</dbReference>
<proteinExistence type="predicted"/>